<accession>A0A2B7JW07</accession>
<evidence type="ECO:0000313" key="9">
    <source>
        <dbReference type="Proteomes" id="UP000256621"/>
    </source>
</evidence>
<dbReference type="RefSeq" id="WP_002515460.1">
    <property type="nucleotide sequence ID" value="NZ_AP019664.1"/>
</dbReference>
<protein>
    <submittedName>
        <fullName evidence="7">TetR family transcriptional regulator</fullName>
    </submittedName>
    <submittedName>
        <fullName evidence="6">TetR/AcrR family transcriptional regulator</fullName>
    </submittedName>
</protein>
<keyword evidence="2 4" id="KW-0238">DNA-binding</keyword>
<evidence type="ECO:0000256" key="1">
    <source>
        <dbReference type="ARBA" id="ARBA00023015"/>
    </source>
</evidence>
<dbReference type="PROSITE" id="PS50977">
    <property type="entry name" value="HTH_TETR_2"/>
    <property type="match status" value="1"/>
</dbReference>
<dbReference type="InterPro" id="IPR001647">
    <property type="entry name" value="HTH_TetR"/>
</dbReference>
<dbReference type="EMBL" id="MVCE01000001">
    <property type="protein sequence ID" value="PGF36329.1"/>
    <property type="molecule type" value="Genomic_DNA"/>
</dbReference>
<dbReference type="OrthoDB" id="8688418at2"/>
<proteinExistence type="predicted"/>
<organism evidence="7 8">
    <name type="scientific">Cutibacterium acnes</name>
    <name type="common">Propionibacterium acnes</name>
    <dbReference type="NCBI Taxonomy" id="1747"/>
    <lineage>
        <taxon>Bacteria</taxon>
        <taxon>Bacillati</taxon>
        <taxon>Actinomycetota</taxon>
        <taxon>Actinomycetes</taxon>
        <taxon>Propionibacteriales</taxon>
        <taxon>Propionibacteriaceae</taxon>
        <taxon>Cutibacterium</taxon>
    </lineage>
</organism>
<dbReference type="PANTHER" id="PTHR30055">
    <property type="entry name" value="HTH-TYPE TRANSCRIPTIONAL REGULATOR RUTR"/>
    <property type="match status" value="1"/>
</dbReference>
<dbReference type="SUPFAM" id="SSF46689">
    <property type="entry name" value="Homeodomain-like"/>
    <property type="match status" value="1"/>
</dbReference>
<dbReference type="PANTHER" id="PTHR30055:SF234">
    <property type="entry name" value="HTH-TYPE TRANSCRIPTIONAL REGULATOR BETI"/>
    <property type="match status" value="1"/>
</dbReference>
<evidence type="ECO:0000256" key="3">
    <source>
        <dbReference type="ARBA" id="ARBA00023163"/>
    </source>
</evidence>
<evidence type="ECO:0000313" key="6">
    <source>
        <dbReference type="EMBL" id="AXM06311.1"/>
    </source>
</evidence>
<reference evidence="7 8" key="1">
    <citation type="submission" date="2017-02" db="EMBL/GenBank/DDBJ databases">
        <title>Prevalence of linear plasmids in Cutibacterium acnes isolates obtained from cancerous prostatic tissue.</title>
        <authorList>
            <person name="Davidsson S."/>
            <person name="Bruggemann H."/>
        </authorList>
    </citation>
    <scope>NUCLEOTIDE SEQUENCE [LARGE SCALE GENOMIC DNA]</scope>
    <source>
        <strain evidence="7 8">11-78</strain>
    </source>
</reference>
<dbReference type="Pfam" id="PF00440">
    <property type="entry name" value="TetR_N"/>
    <property type="match status" value="1"/>
</dbReference>
<evidence type="ECO:0000259" key="5">
    <source>
        <dbReference type="PROSITE" id="PS50977"/>
    </source>
</evidence>
<evidence type="ECO:0000256" key="2">
    <source>
        <dbReference type="ARBA" id="ARBA00023125"/>
    </source>
</evidence>
<dbReference type="Gene3D" id="1.10.357.10">
    <property type="entry name" value="Tetracycline Repressor, domain 2"/>
    <property type="match status" value="1"/>
</dbReference>
<sequence length="202" mass="22040">MASPTAIRTQGVIRRAAIELAIEKPVDDVTVDDIAERAGVSRRTVFNHFPSKYDVYLPPLVTYPQEVLDAFATDVETPLATLIRDLLEARWRATNVDFDDLCILMKIGRESSELRMAFKEAVEGQRAALVAASARRTGKSEDSLEVLALVGTVQAMERCAVQSVVARPGGSSAEVADTFDRVVDVWARLSAELSADMSSTKP</sequence>
<keyword evidence="1" id="KW-0805">Transcription regulation</keyword>
<dbReference type="InterPro" id="IPR050109">
    <property type="entry name" value="HTH-type_TetR-like_transc_reg"/>
</dbReference>
<dbReference type="GO" id="GO:0003700">
    <property type="term" value="F:DNA-binding transcription factor activity"/>
    <property type="evidence" value="ECO:0007669"/>
    <property type="project" value="TreeGrafter"/>
</dbReference>
<dbReference type="Proteomes" id="UP000256621">
    <property type="component" value="Chromosome"/>
</dbReference>
<dbReference type="GeneID" id="92856811"/>
<dbReference type="EMBL" id="CP031442">
    <property type="protein sequence ID" value="AXM06311.1"/>
    <property type="molecule type" value="Genomic_DNA"/>
</dbReference>
<dbReference type="InterPro" id="IPR009057">
    <property type="entry name" value="Homeodomain-like_sf"/>
</dbReference>
<feature type="DNA-binding region" description="H-T-H motif" evidence="4">
    <location>
        <begin position="30"/>
        <end position="49"/>
    </location>
</feature>
<feature type="domain" description="HTH tetR-type" evidence="5">
    <location>
        <begin position="7"/>
        <end position="67"/>
    </location>
</feature>
<dbReference type="PRINTS" id="PR00455">
    <property type="entry name" value="HTHTETR"/>
</dbReference>
<dbReference type="GO" id="GO:0000976">
    <property type="term" value="F:transcription cis-regulatory region binding"/>
    <property type="evidence" value="ECO:0007669"/>
    <property type="project" value="TreeGrafter"/>
</dbReference>
<evidence type="ECO:0000313" key="8">
    <source>
        <dbReference type="Proteomes" id="UP000226191"/>
    </source>
</evidence>
<name>A0A2B7JW07_CUTAC</name>
<dbReference type="Proteomes" id="UP000226191">
    <property type="component" value="Unassembled WGS sequence"/>
</dbReference>
<evidence type="ECO:0000256" key="4">
    <source>
        <dbReference type="PROSITE-ProRule" id="PRU00335"/>
    </source>
</evidence>
<dbReference type="AlphaFoldDB" id="A0A2B7JW07"/>
<evidence type="ECO:0000313" key="7">
    <source>
        <dbReference type="EMBL" id="PGF36329.1"/>
    </source>
</evidence>
<keyword evidence="3" id="KW-0804">Transcription</keyword>
<gene>
    <name evidence="7" type="ORF">B1B09_01450</name>
    <name evidence="6" type="ORF">DXN06_03445</name>
</gene>
<reference evidence="6 9" key="2">
    <citation type="submission" date="2018-08" db="EMBL/GenBank/DDBJ databases">
        <title>Genome sequencing of Cutibacterium acnes KCOM 1315.</title>
        <authorList>
            <person name="Kook J.-K."/>
            <person name="Park S.-N."/>
            <person name="Lim Y.K."/>
        </authorList>
    </citation>
    <scope>NUCLEOTIDE SEQUENCE [LARGE SCALE GENOMIC DNA]</scope>
    <source>
        <strain evidence="6 9">KCOM 1315</strain>
    </source>
</reference>